<evidence type="ECO:0000313" key="3">
    <source>
        <dbReference type="Proteomes" id="UP000032180"/>
    </source>
</evidence>
<organism evidence="2 3">
    <name type="scientific">Leersia perrieri</name>
    <dbReference type="NCBI Taxonomy" id="77586"/>
    <lineage>
        <taxon>Eukaryota</taxon>
        <taxon>Viridiplantae</taxon>
        <taxon>Streptophyta</taxon>
        <taxon>Embryophyta</taxon>
        <taxon>Tracheophyta</taxon>
        <taxon>Spermatophyta</taxon>
        <taxon>Magnoliopsida</taxon>
        <taxon>Liliopsida</taxon>
        <taxon>Poales</taxon>
        <taxon>Poaceae</taxon>
        <taxon>BOP clade</taxon>
        <taxon>Oryzoideae</taxon>
        <taxon>Oryzeae</taxon>
        <taxon>Oryzinae</taxon>
        <taxon>Leersia</taxon>
    </lineage>
</organism>
<reference evidence="3" key="2">
    <citation type="submission" date="2013-12" db="EMBL/GenBank/DDBJ databases">
        <authorList>
            <person name="Yu Y."/>
            <person name="Lee S."/>
            <person name="de Baynast K."/>
            <person name="Wissotski M."/>
            <person name="Liu L."/>
            <person name="Talag J."/>
            <person name="Goicoechea J."/>
            <person name="Angelova A."/>
            <person name="Jetty R."/>
            <person name="Kudrna D."/>
            <person name="Golser W."/>
            <person name="Rivera L."/>
            <person name="Zhang J."/>
            <person name="Wing R."/>
        </authorList>
    </citation>
    <scope>NUCLEOTIDE SEQUENCE</scope>
</reference>
<reference evidence="2" key="3">
    <citation type="submission" date="2015-04" db="UniProtKB">
        <authorList>
            <consortium name="EnsemblPlants"/>
        </authorList>
    </citation>
    <scope>IDENTIFICATION</scope>
</reference>
<name>A0A0D9V3D7_9ORYZ</name>
<dbReference type="Gramene" id="LPERR01G20650.1">
    <property type="protein sequence ID" value="LPERR01G20650.1"/>
    <property type="gene ID" value="LPERR01G20650"/>
</dbReference>
<feature type="transmembrane region" description="Helical" evidence="1">
    <location>
        <begin position="194"/>
        <end position="216"/>
    </location>
</feature>
<dbReference type="AlphaFoldDB" id="A0A0D9V3D7"/>
<evidence type="ECO:0000256" key="1">
    <source>
        <dbReference type="SAM" id="Phobius"/>
    </source>
</evidence>
<proteinExistence type="predicted"/>
<keyword evidence="1" id="KW-0812">Transmembrane</keyword>
<feature type="transmembrane region" description="Helical" evidence="1">
    <location>
        <begin position="162"/>
        <end position="182"/>
    </location>
</feature>
<evidence type="ECO:0000313" key="2">
    <source>
        <dbReference type="EnsemblPlants" id="LPERR01G20650.1"/>
    </source>
</evidence>
<dbReference type="HOGENOM" id="CLU_1257692_0_0_1"/>
<protein>
    <submittedName>
        <fullName evidence="2">Uncharacterized protein</fullName>
    </submittedName>
</protein>
<accession>A0A0D9V3D7</accession>
<dbReference type="EnsemblPlants" id="LPERR01G20650.1">
    <property type="protein sequence ID" value="LPERR01G20650.1"/>
    <property type="gene ID" value="LPERR01G20650"/>
</dbReference>
<keyword evidence="1" id="KW-1133">Transmembrane helix</keyword>
<keyword evidence="1" id="KW-0472">Membrane</keyword>
<keyword evidence="3" id="KW-1185">Reference proteome</keyword>
<reference evidence="2 3" key="1">
    <citation type="submission" date="2012-08" db="EMBL/GenBank/DDBJ databases">
        <title>Oryza genome evolution.</title>
        <authorList>
            <person name="Wing R.A."/>
        </authorList>
    </citation>
    <scope>NUCLEOTIDE SEQUENCE</scope>
</reference>
<dbReference type="Proteomes" id="UP000032180">
    <property type="component" value="Chromosome 1"/>
</dbReference>
<sequence length="220" mass="24414">MAQGSSWSTTLPTRTVVRFRPESSTGLAHQRDNSSATVRLHRLFGVLFLNDWRDCITVFDYCTSSRTLVCGTLPCAHDHSIASLARLLAWLVCSSSTFDFGSIDHGYSARGYHDHDFFAPLALATSTIAQRAIICCELSPCSKCPMQWKLSWKKQRAVLPRAADQLVLAYLLMSASSTAALVKEPFNTKINNSVWLSFLGFLTLAANALISTDNLFRRMV</sequence>